<sequence>MNPATFSEDAEDTDGAGNGWQQLIRRGGNIHATSKFYASDILTLSSDVLNGVSSKTPIFYFQIVTGSPLALSESAKRDMGKIGLLVNYDGHWDGAQFMGSSPFGVCVSMEEKHDQLLEKIYRWVGVNRDRFELKLSTMANTKTENKILPILCDGDDEFVLVNAECTLEVFVEVIERPVAALETIHVHQTPRKAIPMHQTSFSKDAEDSCWRKWEGSCRKA</sequence>
<organism evidence="1 2">
    <name type="scientific">Acer negundo</name>
    <name type="common">Box elder</name>
    <dbReference type="NCBI Taxonomy" id="4023"/>
    <lineage>
        <taxon>Eukaryota</taxon>
        <taxon>Viridiplantae</taxon>
        <taxon>Streptophyta</taxon>
        <taxon>Embryophyta</taxon>
        <taxon>Tracheophyta</taxon>
        <taxon>Spermatophyta</taxon>
        <taxon>Magnoliopsida</taxon>
        <taxon>eudicotyledons</taxon>
        <taxon>Gunneridae</taxon>
        <taxon>Pentapetalae</taxon>
        <taxon>rosids</taxon>
        <taxon>malvids</taxon>
        <taxon>Sapindales</taxon>
        <taxon>Sapindaceae</taxon>
        <taxon>Hippocastanoideae</taxon>
        <taxon>Acereae</taxon>
        <taxon>Acer</taxon>
    </lineage>
</organism>
<proteinExistence type="predicted"/>
<gene>
    <name evidence="1" type="ORF">LWI28_012888</name>
</gene>
<evidence type="ECO:0000313" key="1">
    <source>
        <dbReference type="EMBL" id="KAI9186001.1"/>
    </source>
</evidence>
<evidence type="ECO:0000313" key="2">
    <source>
        <dbReference type="Proteomes" id="UP001064489"/>
    </source>
</evidence>
<accession>A0AAD5NVL1</accession>
<comment type="caution">
    <text evidence="1">The sequence shown here is derived from an EMBL/GenBank/DDBJ whole genome shotgun (WGS) entry which is preliminary data.</text>
</comment>
<keyword evidence="2" id="KW-1185">Reference proteome</keyword>
<dbReference type="Proteomes" id="UP001064489">
    <property type="component" value="Chromosome 3"/>
</dbReference>
<dbReference type="AlphaFoldDB" id="A0AAD5NVL1"/>
<dbReference type="EMBL" id="JAJSOW010000100">
    <property type="protein sequence ID" value="KAI9186001.1"/>
    <property type="molecule type" value="Genomic_DNA"/>
</dbReference>
<name>A0AAD5NVL1_ACENE</name>
<protein>
    <submittedName>
        <fullName evidence="1">Uncharacterized protein</fullName>
    </submittedName>
</protein>
<reference evidence="1" key="2">
    <citation type="submission" date="2023-02" db="EMBL/GenBank/DDBJ databases">
        <authorList>
            <person name="Swenson N.G."/>
            <person name="Wegrzyn J.L."/>
            <person name="Mcevoy S.L."/>
        </authorList>
    </citation>
    <scope>NUCLEOTIDE SEQUENCE</scope>
    <source>
        <strain evidence="1">91603</strain>
        <tissue evidence="1">Leaf</tissue>
    </source>
</reference>
<reference evidence="1" key="1">
    <citation type="journal article" date="2022" name="Plant J.">
        <title>Strategies of tolerance reflected in two North American maple genomes.</title>
        <authorList>
            <person name="McEvoy S.L."/>
            <person name="Sezen U.U."/>
            <person name="Trouern-Trend A."/>
            <person name="McMahon S.M."/>
            <person name="Schaberg P.G."/>
            <person name="Yang J."/>
            <person name="Wegrzyn J.L."/>
            <person name="Swenson N.G."/>
        </authorList>
    </citation>
    <scope>NUCLEOTIDE SEQUENCE</scope>
    <source>
        <strain evidence="1">91603</strain>
    </source>
</reference>